<dbReference type="Proteomes" id="UP000011713">
    <property type="component" value="Unassembled WGS sequence"/>
</dbReference>
<dbReference type="EMBL" id="ABWE02000727">
    <property type="status" value="NOT_ANNOTATED_CDS"/>
    <property type="molecule type" value="Genomic_DNA"/>
</dbReference>
<reference evidence="1" key="2">
    <citation type="submission" date="2015-06" db="UniProtKB">
        <authorList>
            <consortium name="EnsemblProtists"/>
        </authorList>
    </citation>
    <scope>IDENTIFICATION</scope>
    <source>
        <strain evidence="1">Emoy2</strain>
    </source>
</reference>
<accession>M4C688</accession>
<dbReference type="EnsemblProtists" id="HpaT814620">
    <property type="protein sequence ID" value="HpaP814620"/>
    <property type="gene ID" value="HpaG814620"/>
</dbReference>
<dbReference type="InParanoid" id="M4C688"/>
<organism evidence="1 2">
    <name type="scientific">Hyaloperonospora arabidopsidis (strain Emoy2)</name>
    <name type="common">Downy mildew agent</name>
    <name type="synonym">Peronospora arabidopsidis</name>
    <dbReference type="NCBI Taxonomy" id="559515"/>
    <lineage>
        <taxon>Eukaryota</taxon>
        <taxon>Sar</taxon>
        <taxon>Stramenopiles</taxon>
        <taxon>Oomycota</taxon>
        <taxon>Peronosporomycetes</taxon>
        <taxon>Peronosporales</taxon>
        <taxon>Peronosporaceae</taxon>
        <taxon>Hyaloperonospora</taxon>
    </lineage>
</organism>
<evidence type="ECO:0000313" key="2">
    <source>
        <dbReference type="Proteomes" id="UP000011713"/>
    </source>
</evidence>
<name>M4C688_HYAAE</name>
<sequence>MDTPGLNPRKLHLNSGLSQFYSQRFPDVISLTSEQLVHHRAASRRDIGCNVGCFFMSDVSAWFAFSSVLYRVDFVCQCRCLGCYHVGMRL</sequence>
<dbReference type="VEuPathDB" id="FungiDB:HpaG814620"/>
<keyword evidence="2" id="KW-1185">Reference proteome</keyword>
<dbReference type="HOGENOM" id="CLU_2445461_0_0_1"/>
<evidence type="ECO:0000313" key="1">
    <source>
        <dbReference type="EnsemblProtists" id="HpaP814620"/>
    </source>
</evidence>
<dbReference type="AlphaFoldDB" id="M4C688"/>
<proteinExistence type="predicted"/>
<reference evidence="2" key="1">
    <citation type="journal article" date="2010" name="Science">
        <title>Signatures of adaptation to obligate biotrophy in the Hyaloperonospora arabidopsidis genome.</title>
        <authorList>
            <person name="Baxter L."/>
            <person name="Tripathy S."/>
            <person name="Ishaque N."/>
            <person name="Boot N."/>
            <person name="Cabral A."/>
            <person name="Kemen E."/>
            <person name="Thines M."/>
            <person name="Ah-Fong A."/>
            <person name="Anderson R."/>
            <person name="Badejoko W."/>
            <person name="Bittner-Eddy P."/>
            <person name="Boore J.L."/>
            <person name="Chibucos M.C."/>
            <person name="Coates M."/>
            <person name="Dehal P."/>
            <person name="Delehaunty K."/>
            <person name="Dong S."/>
            <person name="Downton P."/>
            <person name="Dumas B."/>
            <person name="Fabro G."/>
            <person name="Fronick C."/>
            <person name="Fuerstenberg S.I."/>
            <person name="Fulton L."/>
            <person name="Gaulin E."/>
            <person name="Govers F."/>
            <person name="Hughes L."/>
            <person name="Humphray S."/>
            <person name="Jiang R.H."/>
            <person name="Judelson H."/>
            <person name="Kamoun S."/>
            <person name="Kyung K."/>
            <person name="Meijer H."/>
            <person name="Minx P."/>
            <person name="Morris P."/>
            <person name="Nelson J."/>
            <person name="Phuntumart V."/>
            <person name="Qutob D."/>
            <person name="Rehmany A."/>
            <person name="Rougon-Cardoso A."/>
            <person name="Ryden P."/>
            <person name="Torto-Alalibo T."/>
            <person name="Studholme D."/>
            <person name="Wang Y."/>
            <person name="Win J."/>
            <person name="Wood J."/>
            <person name="Clifton S.W."/>
            <person name="Rogers J."/>
            <person name="Van den Ackerveken G."/>
            <person name="Jones J.D."/>
            <person name="McDowell J.M."/>
            <person name="Beynon J."/>
            <person name="Tyler B.M."/>
        </authorList>
    </citation>
    <scope>NUCLEOTIDE SEQUENCE [LARGE SCALE GENOMIC DNA]</scope>
    <source>
        <strain evidence="2">Emoy2</strain>
    </source>
</reference>
<protein>
    <submittedName>
        <fullName evidence="1">Uncharacterized protein</fullName>
    </submittedName>
</protein>